<reference evidence="1" key="1">
    <citation type="journal article" date="2014" name="Front. Microbiol.">
        <title>High frequency of phylogenetically diverse reductive dehalogenase-homologous genes in deep subseafloor sedimentary metagenomes.</title>
        <authorList>
            <person name="Kawai M."/>
            <person name="Futagami T."/>
            <person name="Toyoda A."/>
            <person name="Takaki Y."/>
            <person name="Nishi S."/>
            <person name="Hori S."/>
            <person name="Arai W."/>
            <person name="Tsubouchi T."/>
            <person name="Morono Y."/>
            <person name="Uchiyama I."/>
            <person name="Ito T."/>
            <person name="Fujiyama A."/>
            <person name="Inagaki F."/>
            <person name="Takami H."/>
        </authorList>
    </citation>
    <scope>NUCLEOTIDE SEQUENCE</scope>
    <source>
        <strain evidence="1">Expedition CK06-06</strain>
    </source>
</reference>
<dbReference type="InterPro" id="IPR036086">
    <property type="entry name" value="ParB/Sulfiredoxin_sf"/>
</dbReference>
<dbReference type="EMBL" id="BARU01022592">
    <property type="protein sequence ID" value="GAH58597.1"/>
    <property type="molecule type" value="Genomic_DNA"/>
</dbReference>
<organism evidence="1">
    <name type="scientific">marine sediment metagenome</name>
    <dbReference type="NCBI Taxonomy" id="412755"/>
    <lineage>
        <taxon>unclassified sequences</taxon>
        <taxon>metagenomes</taxon>
        <taxon>ecological metagenomes</taxon>
    </lineage>
</organism>
<evidence type="ECO:0000313" key="1">
    <source>
        <dbReference type="EMBL" id="GAH58597.1"/>
    </source>
</evidence>
<gene>
    <name evidence="1" type="ORF">S03H2_36778</name>
</gene>
<proteinExistence type="predicted"/>
<dbReference type="SUPFAM" id="SSF110849">
    <property type="entry name" value="ParB/Sulfiredoxin"/>
    <property type="match status" value="1"/>
</dbReference>
<dbReference type="AlphaFoldDB" id="X1GN47"/>
<name>X1GN47_9ZZZZ</name>
<comment type="caution">
    <text evidence="1">The sequence shown here is derived from an EMBL/GenBank/DDBJ whole genome shotgun (WGS) entry which is preliminary data.</text>
</comment>
<protein>
    <submittedName>
        <fullName evidence="1">Uncharacterized protein</fullName>
    </submittedName>
</protein>
<accession>X1GN47</accession>
<feature type="non-terminal residue" evidence="1">
    <location>
        <position position="44"/>
    </location>
</feature>
<sequence length="44" mass="4947">MTKCKKINISYVDASCLLPAAYNPRKWDEAAVSKLTDSIKRFGI</sequence>